<dbReference type="OrthoDB" id="10062378at2759"/>
<dbReference type="GO" id="GO:0016020">
    <property type="term" value="C:membrane"/>
    <property type="evidence" value="ECO:0007669"/>
    <property type="project" value="UniProtKB-SubCell"/>
</dbReference>
<keyword evidence="2 5" id="KW-0812">Transmembrane</keyword>
<dbReference type="Proteomes" id="UP000215902">
    <property type="component" value="Unassembled WGS sequence"/>
</dbReference>
<evidence type="ECO:0000256" key="4">
    <source>
        <dbReference type="ARBA" id="ARBA00023136"/>
    </source>
</evidence>
<protein>
    <recommendedName>
        <fullName evidence="8">Transmembrane protein</fullName>
    </recommendedName>
</protein>
<reference evidence="6 7" key="1">
    <citation type="submission" date="2017-06" db="EMBL/GenBank/DDBJ databases">
        <title>A platform for efficient transgenesis in Macrostomum lignano, a flatworm model organism for stem cell research.</title>
        <authorList>
            <person name="Berezikov E."/>
        </authorList>
    </citation>
    <scope>NUCLEOTIDE SEQUENCE [LARGE SCALE GENOMIC DNA]</scope>
    <source>
        <strain evidence="6">DV1</strain>
        <tissue evidence="6">Whole organism</tissue>
    </source>
</reference>
<evidence type="ECO:0000313" key="7">
    <source>
        <dbReference type="Proteomes" id="UP000215902"/>
    </source>
</evidence>
<feature type="transmembrane region" description="Helical" evidence="5">
    <location>
        <begin position="97"/>
        <end position="124"/>
    </location>
</feature>
<sequence>MQPAPNFGARLPRDLAFRCVLVCTVLACILYFVAFVTPNWIELKPEMESTFLRLGLWTACFKGYLHPEDYVSKAYYGCWYIYYPEYYYIRSWLNPPWFYAVQMLSILTLIFLIIATVIVSRLACHRYVSKRRIEELPANLKQLKLCGAMHLLASCAILVQIIFVGLNSLDRRWMPRPDYNRLGFSYACACFANFASFFALAFTVIRFVGKSEEELLFAEQQQLIGEDDAETADKFAAGASGIDKKFTAARRPAPPEDSLV</sequence>
<proteinExistence type="predicted"/>
<keyword evidence="3 5" id="KW-1133">Transmembrane helix</keyword>
<dbReference type="EMBL" id="NIVC01001211">
    <property type="protein sequence ID" value="PAA70695.1"/>
    <property type="molecule type" value="Genomic_DNA"/>
</dbReference>
<dbReference type="AlphaFoldDB" id="A0A267FA86"/>
<evidence type="ECO:0000256" key="2">
    <source>
        <dbReference type="ARBA" id="ARBA00022692"/>
    </source>
</evidence>
<dbReference type="InterPro" id="IPR004031">
    <property type="entry name" value="PMP22/EMP/MP20/Claudin"/>
</dbReference>
<name>A0A267FA86_9PLAT</name>
<feature type="transmembrane region" description="Helical" evidence="5">
    <location>
        <begin position="15"/>
        <end position="37"/>
    </location>
</feature>
<evidence type="ECO:0000256" key="3">
    <source>
        <dbReference type="ARBA" id="ARBA00022989"/>
    </source>
</evidence>
<evidence type="ECO:0000256" key="1">
    <source>
        <dbReference type="ARBA" id="ARBA00004141"/>
    </source>
</evidence>
<keyword evidence="4 5" id="KW-0472">Membrane</keyword>
<feature type="transmembrane region" description="Helical" evidence="5">
    <location>
        <begin position="184"/>
        <end position="208"/>
    </location>
</feature>
<dbReference type="Gene3D" id="1.20.140.150">
    <property type="match status" value="1"/>
</dbReference>
<evidence type="ECO:0000256" key="5">
    <source>
        <dbReference type="SAM" id="Phobius"/>
    </source>
</evidence>
<dbReference type="PANTHER" id="PTHR21284:SF12">
    <property type="entry name" value="EG:80H7.2 PROTEIN"/>
    <property type="match status" value="1"/>
</dbReference>
<organism evidence="6 7">
    <name type="scientific">Macrostomum lignano</name>
    <dbReference type="NCBI Taxonomy" id="282301"/>
    <lineage>
        <taxon>Eukaryota</taxon>
        <taxon>Metazoa</taxon>
        <taxon>Spiralia</taxon>
        <taxon>Lophotrochozoa</taxon>
        <taxon>Platyhelminthes</taxon>
        <taxon>Rhabditophora</taxon>
        <taxon>Macrostomorpha</taxon>
        <taxon>Macrostomida</taxon>
        <taxon>Macrostomidae</taxon>
        <taxon>Macrostomum</taxon>
    </lineage>
</organism>
<accession>A0A267FA86</accession>
<gene>
    <name evidence="6" type="ORF">BOX15_Mlig011267g2</name>
</gene>
<evidence type="ECO:0008006" key="8">
    <source>
        <dbReference type="Google" id="ProtNLM"/>
    </source>
</evidence>
<comment type="caution">
    <text evidence="6">The sequence shown here is derived from an EMBL/GenBank/DDBJ whole genome shotgun (WGS) entry which is preliminary data.</text>
</comment>
<dbReference type="Pfam" id="PF13903">
    <property type="entry name" value="Claudin_2"/>
    <property type="match status" value="1"/>
</dbReference>
<dbReference type="STRING" id="282301.A0A267FA86"/>
<comment type="subcellular location">
    <subcellularLocation>
        <location evidence="1">Membrane</location>
        <topology evidence="1">Multi-pass membrane protein</topology>
    </subcellularLocation>
</comment>
<feature type="transmembrane region" description="Helical" evidence="5">
    <location>
        <begin position="145"/>
        <end position="164"/>
    </location>
</feature>
<evidence type="ECO:0000313" key="6">
    <source>
        <dbReference type="EMBL" id="PAA70695.1"/>
    </source>
</evidence>
<dbReference type="PANTHER" id="PTHR21284">
    <property type="entry name" value="EG:80H7.2 PROTEIN"/>
    <property type="match status" value="1"/>
</dbReference>
<keyword evidence="7" id="KW-1185">Reference proteome</keyword>